<dbReference type="EMBL" id="CADEPM010000004">
    <property type="protein sequence ID" value="CAB3405016.1"/>
    <property type="molecule type" value="Genomic_DNA"/>
</dbReference>
<protein>
    <submittedName>
        <fullName evidence="2">Uncharacterized protein</fullName>
    </submittedName>
</protein>
<keyword evidence="1" id="KW-0472">Membrane</keyword>
<accession>A0A8S1ESM3</accession>
<evidence type="ECO:0000256" key="1">
    <source>
        <dbReference type="SAM" id="Phobius"/>
    </source>
</evidence>
<sequence>MRAIYWLLLDAIVTTLQIGFPLDPCPFSDLLKLRFYLSCIMVTLAHVIVYHEPKRTTLLVSTIMKLFALRLPPTAIVTVNTYFHLLLILIRWLIVAPIAGEAQRESRSTTSS</sequence>
<keyword evidence="3" id="KW-1185">Reference proteome</keyword>
<proteinExistence type="predicted"/>
<keyword evidence="1" id="KW-0812">Transmembrane</keyword>
<reference evidence="2 3" key="1">
    <citation type="submission" date="2020-04" db="EMBL/GenBank/DDBJ databases">
        <authorList>
            <person name="Laetsch R D."/>
            <person name="Stevens L."/>
            <person name="Kumar S."/>
            <person name="Blaxter L. M."/>
        </authorList>
    </citation>
    <scope>NUCLEOTIDE SEQUENCE [LARGE SCALE GENOMIC DNA]</scope>
</reference>
<dbReference type="Proteomes" id="UP000494206">
    <property type="component" value="Unassembled WGS sequence"/>
</dbReference>
<gene>
    <name evidence="2" type="ORF">CBOVIS_LOCUS7267</name>
</gene>
<name>A0A8S1ESM3_9PELO</name>
<organism evidence="2 3">
    <name type="scientific">Caenorhabditis bovis</name>
    <dbReference type="NCBI Taxonomy" id="2654633"/>
    <lineage>
        <taxon>Eukaryota</taxon>
        <taxon>Metazoa</taxon>
        <taxon>Ecdysozoa</taxon>
        <taxon>Nematoda</taxon>
        <taxon>Chromadorea</taxon>
        <taxon>Rhabditida</taxon>
        <taxon>Rhabditina</taxon>
        <taxon>Rhabditomorpha</taxon>
        <taxon>Rhabditoidea</taxon>
        <taxon>Rhabditidae</taxon>
        <taxon>Peloderinae</taxon>
        <taxon>Caenorhabditis</taxon>
    </lineage>
</organism>
<evidence type="ECO:0000313" key="2">
    <source>
        <dbReference type="EMBL" id="CAB3405016.1"/>
    </source>
</evidence>
<evidence type="ECO:0000313" key="3">
    <source>
        <dbReference type="Proteomes" id="UP000494206"/>
    </source>
</evidence>
<feature type="transmembrane region" description="Helical" evidence="1">
    <location>
        <begin position="82"/>
        <end position="100"/>
    </location>
</feature>
<dbReference type="AlphaFoldDB" id="A0A8S1ESM3"/>
<comment type="caution">
    <text evidence="2">The sequence shown here is derived from an EMBL/GenBank/DDBJ whole genome shotgun (WGS) entry which is preliminary data.</text>
</comment>
<keyword evidence="1" id="KW-1133">Transmembrane helix</keyword>